<dbReference type="InterPro" id="IPR000587">
    <property type="entry name" value="Creatinase_N"/>
</dbReference>
<keyword evidence="4" id="KW-1185">Reference proteome</keyword>
<dbReference type="InterPro" id="IPR029149">
    <property type="entry name" value="Creatin/AminoP/Spt16_N"/>
</dbReference>
<dbReference type="Pfam" id="PF00557">
    <property type="entry name" value="Peptidase_M24"/>
    <property type="match status" value="1"/>
</dbReference>
<dbReference type="SUPFAM" id="SSF53092">
    <property type="entry name" value="Creatinase/prolidase N-terminal domain"/>
    <property type="match status" value="1"/>
</dbReference>
<dbReference type="EMBL" id="CP003697">
    <property type="protein sequence ID" value="AGF72459.1"/>
    <property type="molecule type" value="Genomic_DNA"/>
</dbReference>
<sequence>MVGMSSETSNSLFDDAVYARRLTEAARLSRERGLAGLVIGTGAELAYLTGSWLSSHERLTALVIPAEGQPVLLAPSTDLQDLAASAVPRLDIRVQGWADGQSAHRLAVEALGDAHGPVALGSSLTADHVLALQALLPGRESVLATATLRELFTRKDDAEIAELRRAGRAIDAVHARVPELLRPGRTEAEVAADLEKLILVEHEVVDFIIVGSGPNGANPHHSFSQRVLEDGEPVVVDLGGTVSTGYHSDCTRTYVVGGDVDRAPQDFREAYAVLEAAQTAAVDAVHPGVTAEEIDAAARGPIEEAGYGEWFFHRTGHGIGLSTHEEPFIMAGNDLPLETGMAFSVEPGIYLPEKWGMRIEDIVVVGEDNAESLNFQPRALR</sequence>
<evidence type="ECO:0000259" key="2">
    <source>
        <dbReference type="Pfam" id="PF01321"/>
    </source>
</evidence>
<reference evidence="3 4" key="1">
    <citation type="journal article" date="2012" name="Stand. Genomic Sci.">
        <title>Genome sequence of the halotolerant bacterium Corynebacterium halotolerans type strain YIM 70093(T) (= DSM 44683(T)).</title>
        <authorList>
            <person name="Ruckert C."/>
            <person name="Albersmeier A."/>
            <person name="Al-Dilaimi A."/>
            <person name="Niehaus K."/>
            <person name="Szczepanowski R."/>
            <person name="Kalinowski J."/>
        </authorList>
    </citation>
    <scope>NUCLEOTIDE SEQUENCE [LARGE SCALE GENOMIC DNA]</scope>
    <source>
        <strain evidence="3">YIM 70093</strain>
    </source>
</reference>
<dbReference type="InterPro" id="IPR050659">
    <property type="entry name" value="Peptidase_M24B"/>
</dbReference>
<gene>
    <name evidence="3" type="ORF">A605_07285</name>
</gene>
<dbReference type="HOGENOM" id="CLU_017266_4_1_11"/>
<protein>
    <submittedName>
        <fullName evidence="3">Putative dipeptidase</fullName>
    </submittedName>
</protein>
<dbReference type="CDD" id="cd01092">
    <property type="entry name" value="APP-like"/>
    <property type="match status" value="1"/>
</dbReference>
<dbReference type="PANTHER" id="PTHR46112">
    <property type="entry name" value="AMINOPEPTIDASE"/>
    <property type="match status" value="1"/>
</dbReference>
<accession>M1MXI6</accession>
<evidence type="ECO:0000259" key="1">
    <source>
        <dbReference type="Pfam" id="PF00557"/>
    </source>
</evidence>
<feature type="domain" description="Creatinase N-terminal" evidence="2">
    <location>
        <begin position="21"/>
        <end position="150"/>
    </location>
</feature>
<dbReference type="PATRIC" id="fig|1121362.3.peg.1470"/>
<dbReference type="Proteomes" id="UP000011723">
    <property type="component" value="Chromosome"/>
</dbReference>
<dbReference type="Gene3D" id="3.40.350.10">
    <property type="entry name" value="Creatinase/prolidase N-terminal domain"/>
    <property type="match status" value="1"/>
</dbReference>
<dbReference type="InterPro" id="IPR036005">
    <property type="entry name" value="Creatinase/aminopeptidase-like"/>
</dbReference>
<evidence type="ECO:0000313" key="3">
    <source>
        <dbReference type="EMBL" id="AGF72459.1"/>
    </source>
</evidence>
<name>M1MXI6_9CORY</name>
<dbReference type="AlphaFoldDB" id="M1MXI6"/>
<dbReference type="RefSeq" id="WP_015400878.1">
    <property type="nucleotide sequence ID" value="NC_020302.1"/>
</dbReference>
<evidence type="ECO:0000313" key="4">
    <source>
        <dbReference type="Proteomes" id="UP000011723"/>
    </source>
</evidence>
<dbReference type="InterPro" id="IPR000994">
    <property type="entry name" value="Pept_M24"/>
</dbReference>
<dbReference type="Gene3D" id="3.90.230.10">
    <property type="entry name" value="Creatinase/methionine aminopeptidase superfamily"/>
    <property type="match status" value="1"/>
</dbReference>
<dbReference type="STRING" id="1121362.A605_07285"/>
<dbReference type="PANTHER" id="PTHR46112:SF3">
    <property type="entry name" value="AMINOPEPTIDASE YPDF"/>
    <property type="match status" value="1"/>
</dbReference>
<feature type="domain" description="Peptidase M24" evidence="1">
    <location>
        <begin position="162"/>
        <end position="367"/>
    </location>
</feature>
<proteinExistence type="predicted"/>
<dbReference type="KEGG" id="chn:A605_07285"/>
<organism evidence="3 4">
    <name type="scientific">Corynebacterium halotolerans YIM 70093 = DSM 44683</name>
    <dbReference type="NCBI Taxonomy" id="1121362"/>
    <lineage>
        <taxon>Bacteria</taxon>
        <taxon>Bacillati</taxon>
        <taxon>Actinomycetota</taxon>
        <taxon>Actinomycetes</taxon>
        <taxon>Mycobacteriales</taxon>
        <taxon>Corynebacteriaceae</taxon>
        <taxon>Corynebacterium</taxon>
    </lineage>
</organism>
<dbReference type="eggNOG" id="COG0006">
    <property type="taxonomic scope" value="Bacteria"/>
</dbReference>
<dbReference type="Pfam" id="PF01321">
    <property type="entry name" value="Creatinase_N"/>
    <property type="match status" value="1"/>
</dbReference>
<dbReference type="SUPFAM" id="SSF55920">
    <property type="entry name" value="Creatinase/aminopeptidase"/>
    <property type="match status" value="1"/>
</dbReference>